<gene>
    <name evidence="1" type="ORF">Dsin_020422</name>
</gene>
<organism evidence="1 2">
    <name type="scientific">Dipteronia sinensis</name>
    <dbReference type="NCBI Taxonomy" id="43782"/>
    <lineage>
        <taxon>Eukaryota</taxon>
        <taxon>Viridiplantae</taxon>
        <taxon>Streptophyta</taxon>
        <taxon>Embryophyta</taxon>
        <taxon>Tracheophyta</taxon>
        <taxon>Spermatophyta</taxon>
        <taxon>Magnoliopsida</taxon>
        <taxon>eudicotyledons</taxon>
        <taxon>Gunneridae</taxon>
        <taxon>Pentapetalae</taxon>
        <taxon>rosids</taxon>
        <taxon>malvids</taxon>
        <taxon>Sapindales</taxon>
        <taxon>Sapindaceae</taxon>
        <taxon>Hippocastanoideae</taxon>
        <taxon>Acereae</taxon>
        <taxon>Dipteronia</taxon>
    </lineage>
</organism>
<name>A0AAE0A981_9ROSI</name>
<keyword evidence="2" id="KW-1185">Reference proteome</keyword>
<sequence length="96" mass="10816">MQGTDFVGYLAESGFVKAKIERGYLDPLALDHQLRPMDTVVKKLAFVDAVFYVKVLKNQISNLCDFCLCDASDATFYHYLQVFVAVKVPQSQNFDG</sequence>
<dbReference type="EMBL" id="JANJYJ010000006">
    <property type="protein sequence ID" value="KAK3206376.1"/>
    <property type="molecule type" value="Genomic_DNA"/>
</dbReference>
<dbReference type="AlphaFoldDB" id="A0AAE0A981"/>
<proteinExistence type="predicted"/>
<evidence type="ECO:0000313" key="2">
    <source>
        <dbReference type="Proteomes" id="UP001281410"/>
    </source>
</evidence>
<reference evidence="1" key="1">
    <citation type="journal article" date="2023" name="Plant J.">
        <title>Genome sequences and population genomics provide insights into the demographic history, inbreeding, and mutation load of two 'living fossil' tree species of Dipteronia.</title>
        <authorList>
            <person name="Feng Y."/>
            <person name="Comes H.P."/>
            <person name="Chen J."/>
            <person name="Zhu S."/>
            <person name="Lu R."/>
            <person name="Zhang X."/>
            <person name="Li P."/>
            <person name="Qiu J."/>
            <person name="Olsen K.M."/>
            <person name="Qiu Y."/>
        </authorList>
    </citation>
    <scope>NUCLEOTIDE SEQUENCE</scope>
    <source>
        <strain evidence="1">NBL</strain>
    </source>
</reference>
<protein>
    <submittedName>
        <fullName evidence="1">Uncharacterized protein</fullName>
    </submittedName>
</protein>
<comment type="caution">
    <text evidence="1">The sequence shown here is derived from an EMBL/GenBank/DDBJ whole genome shotgun (WGS) entry which is preliminary data.</text>
</comment>
<dbReference type="Proteomes" id="UP001281410">
    <property type="component" value="Unassembled WGS sequence"/>
</dbReference>
<evidence type="ECO:0000313" key="1">
    <source>
        <dbReference type="EMBL" id="KAK3206376.1"/>
    </source>
</evidence>
<accession>A0AAE0A981</accession>